<keyword evidence="5" id="KW-1185">Reference proteome</keyword>
<dbReference type="RefSeq" id="WP_007563400.1">
    <property type="nucleotide sequence ID" value="NZ_JAJALK010000002.1"/>
</dbReference>
<feature type="signal peptide" evidence="1">
    <location>
        <begin position="1"/>
        <end position="27"/>
    </location>
</feature>
<feature type="chain" id="PRO_5042516499" evidence="1">
    <location>
        <begin position="28"/>
        <end position="81"/>
    </location>
</feature>
<evidence type="ECO:0000313" key="3">
    <source>
        <dbReference type="EMBL" id="MER2291252.1"/>
    </source>
</evidence>
<evidence type="ECO:0000313" key="4">
    <source>
        <dbReference type="Proteomes" id="UP001223420"/>
    </source>
</evidence>
<reference evidence="3" key="2">
    <citation type="submission" date="2024-06" db="EMBL/GenBank/DDBJ databases">
        <authorList>
            <person name="Campbell A.G."/>
        </authorList>
    </citation>
    <scope>NUCLEOTIDE SEQUENCE</scope>
    <source>
        <strain evidence="3">EM17</strain>
    </source>
</reference>
<gene>
    <name evidence="3" type="ORF">ABS770_23660</name>
    <name evidence="2" type="ORF">QO001_003732</name>
</gene>
<dbReference type="Proteomes" id="UP001223420">
    <property type="component" value="Unassembled WGS sequence"/>
</dbReference>
<dbReference type="AlphaFoldDB" id="A0AAJ1TQ52"/>
<protein>
    <submittedName>
        <fullName evidence="2">Uncharacterized protein</fullName>
    </submittedName>
</protein>
<evidence type="ECO:0000313" key="2">
    <source>
        <dbReference type="EMBL" id="MDQ0544796.1"/>
    </source>
</evidence>
<keyword evidence="1" id="KW-0732">Signal</keyword>
<dbReference type="Proteomes" id="UP001432995">
    <property type="component" value="Unassembled WGS sequence"/>
</dbReference>
<name>A0AAJ1TQ52_9HYPH</name>
<sequence>MLDPRGLRPFTFGLLAGLALIPAPASAWPEDRNFDPPRLRRVVRVRPDLSAVPPPVIVRGYLPRNHNVPMYNEPPRRGPAW</sequence>
<comment type="caution">
    <text evidence="2">The sequence shown here is derived from an EMBL/GenBank/DDBJ whole genome shotgun (WGS) entry which is preliminary data.</text>
</comment>
<evidence type="ECO:0000256" key="1">
    <source>
        <dbReference type="SAM" id="SignalP"/>
    </source>
</evidence>
<dbReference type="EMBL" id="JAUSWL010000006">
    <property type="protein sequence ID" value="MDQ0544796.1"/>
    <property type="molecule type" value="Genomic_DNA"/>
</dbReference>
<evidence type="ECO:0000313" key="5">
    <source>
        <dbReference type="Proteomes" id="UP001432995"/>
    </source>
</evidence>
<proteinExistence type="predicted"/>
<accession>A0AAJ1TQ52</accession>
<dbReference type="EMBL" id="JBELQD010000041">
    <property type="protein sequence ID" value="MER2291252.1"/>
    <property type="molecule type" value="Genomic_DNA"/>
</dbReference>
<reference evidence="2" key="1">
    <citation type="submission" date="2023-07" db="EMBL/GenBank/DDBJ databases">
        <title>Genomic Encyclopedia of Type Strains, Phase IV (KMG-IV): sequencing the most valuable type-strain genomes for metagenomic binning, comparative biology and taxonomic classification.</title>
        <authorList>
            <person name="Goeker M."/>
        </authorList>
    </citation>
    <scope>NUCLEOTIDE SEQUENCE</scope>
    <source>
        <strain evidence="2">DSM 19569</strain>
    </source>
</reference>
<organism evidence="2 4">
    <name type="scientific">Methylobacterium brachiatum</name>
    <dbReference type="NCBI Taxonomy" id="269660"/>
    <lineage>
        <taxon>Bacteria</taxon>
        <taxon>Pseudomonadati</taxon>
        <taxon>Pseudomonadota</taxon>
        <taxon>Alphaproteobacteria</taxon>
        <taxon>Hyphomicrobiales</taxon>
        <taxon>Methylobacteriaceae</taxon>
        <taxon>Methylobacterium</taxon>
    </lineage>
</organism>